<dbReference type="EMBL" id="FWXS01000003">
    <property type="protein sequence ID" value="SMC49870.1"/>
    <property type="molecule type" value="Genomic_DNA"/>
</dbReference>
<proteinExistence type="predicted"/>
<accession>A0A1W1ZMT7</accession>
<organism evidence="3 4">
    <name type="scientific">Moheibacter sediminis</name>
    <dbReference type="NCBI Taxonomy" id="1434700"/>
    <lineage>
        <taxon>Bacteria</taxon>
        <taxon>Pseudomonadati</taxon>
        <taxon>Bacteroidota</taxon>
        <taxon>Flavobacteriia</taxon>
        <taxon>Flavobacteriales</taxon>
        <taxon>Weeksellaceae</taxon>
        <taxon>Moheibacter</taxon>
    </lineage>
</organism>
<dbReference type="OrthoDB" id="98874at2"/>
<name>A0A1W1ZMT7_9FLAO</name>
<feature type="chain" id="PRO_5012461530" description="DUF3857 domain-containing protein" evidence="1">
    <location>
        <begin position="19"/>
        <end position="626"/>
    </location>
</feature>
<protein>
    <recommendedName>
        <fullName evidence="2">DUF3857 domain-containing protein</fullName>
    </recommendedName>
</protein>
<reference evidence="3 4" key="1">
    <citation type="submission" date="2017-04" db="EMBL/GenBank/DDBJ databases">
        <authorList>
            <person name="Afonso C.L."/>
            <person name="Miller P.J."/>
            <person name="Scott M.A."/>
            <person name="Spackman E."/>
            <person name="Goraichik I."/>
            <person name="Dimitrov K.M."/>
            <person name="Suarez D.L."/>
            <person name="Swayne D.E."/>
        </authorList>
    </citation>
    <scope>NUCLEOTIDE SEQUENCE [LARGE SCALE GENOMIC DNA]</scope>
    <source>
        <strain evidence="3 4">CGMCC 1.12708</strain>
    </source>
</reference>
<dbReference type="STRING" id="1434700.SAMN06296427_103107"/>
<dbReference type="AlphaFoldDB" id="A0A1W1ZMT7"/>
<evidence type="ECO:0000313" key="3">
    <source>
        <dbReference type="EMBL" id="SMC49870.1"/>
    </source>
</evidence>
<sequence>MKLLSLLITILLSFTSNAQINPKTKWGNVSQAEIDYKEVLFEKDAGAVILYEEGYMNMRFPIQTTFYRRIKILNDKGLEEANISLRFQHKYKLQNITGLKAQTINIENGKTIKSEIKRNEFYTKEVNDIFTSIDFTFPNVKVGSIIEYEYTLNSENMRWIKAWYFQDKIPTLFSSITINPEGLNAGFATIAVGDLFVRKYKKGRDGGNQHNWNLNNIPSYNKTLFSYNQLDQRESLILQLKKYYKWKDNYYEGTPELVEITTKWTELTKEIDERQKSYNNPSFTKTLLESINKSNDEVQYIKNIIQFFKSNYTWNGYSYTMPIPEMSNRQLHKEKRGNLADLNLHFYSLLKSAGYKVDLVLLSTREHGKLITSYPYMGQFNSVINLVTLKDGKSYLIDASDLTYDLGYMPLKNYNHYGLIVDPSKEAFISLNPTLSELHSTQNYSFSEGGVILSRVDKSNGYFNNQHNNLNNSFDLSFAEKSKSPPTLLEDKYMGTKAIYQSNSEPQTFYTIQNPIGKIISQYRFDEPSRERVLEFDFPFYYKVSTTIKIPNGYMVEIPQNFKTNNETKEKDLIYFQNAEIKDGNLIYSVELLMSKSTFTNQYEDVKKFFEKSNLDASKTILLKKI</sequence>
<keyword evidence="4" id="KW-1185">Reference proteome</keyword>
<dbReference type="Pfam" id="PF12969">
    <property type="entry name" value="DUF3857"/>
    <property type="match status" value="1"/>
</dbReference>
<dbReference type="Gene3D" id="3.10.620.30">
    <property type="match status" value="1"/>
</dbReference>
<feature type="domain" description="DUF3857" evidence="2">
    <location>
        <begin position="64"/>
        <end position="219"/>
    </location>
</feature>
<dbReference type="Gene3D" id="2.60.120.1130">
    <property type="match status" value="1"/>
</dbReference>
<dbReference type="RefSeq" id="WP_084016698.1">
    <property type="nucleotide sequence ID" value="NZ_FWXS01000003.1"/>
</dbReference>
<gene>
    <name evidence="3" type="ORF">SAMN06296427_103107</name>
</gene>
<evidence type="ECO:0000256" key="1">
    <source>
        <dbReference type="SAM" id="SignalP"/>
    </source>
</evidence>
<keyword evidence="1" id="KW-0732">Signal</keyword>
<evidence type="ECO:0000259" key="2">
    <source>
        <dbReference type="Pfam" id="PF12969"/>
    </source>
</evidence>
<dbReference type="Proteomes" id="UP000192393">
    <property type="component" value="Unassembled WGS sequence"/>
</dbReference>
<evidence type="ECO:0000313" key="4">
    <source>
        <dbReference type="Proteomes" id="UP000192393"/>
    </source>
</evidence>
<dbReference type="InterPro" id="IPR024618">
    <property type="entry name" value="DUF3857"/>
</dbReference>
<feature type="signal peptide" evidence="1">
    <location>
        <begin position="1"/>
        <end position="18"/>
    </location>
</feature>
<dbReference type="Gene3D" id="2.60.40.3140">
    <property type="match status" value="1"/>
</dbReference>